<evidence type="ECO:0000313" key="3">
    <source>
        <dbReference type="Proteomes" id="UP000077051"/>
    </source>
</evidence>
<evidence type="ECO:0000313" key="2">
    <source>
        <dbReference type="EMBL" id="OAD02339.1"/>
    </source>
</evidence>
<feature type="chain" id="PRO_5007898441" description="Hydrophobic surface binding protein" evidence="1">
    <location>
        <begin position="20"/>
        <end position="185"/>
    </location>
</feature>
<dbReference type="GO" id="GO:0005576">
    <property type="term" value="C:extracellular region"/>
    <property type="evidence" value="ECO:0007669"/>
    <property type="project" value="TreeGrafter"/>
</dbReference>
<proteinExistence type="predicted"/>
<sequence>MRAFSTLLIAAAFALSAHAAALDKRAISAPVQLCIDDINSAAAQLAIVKADVDAFTSSKGYSGALAIHNKEQVLETRLKKAGTDCCAFTGTVTTEEADAVLNTVSTLVPQVSAALTSIVTKKPQFDAILLATTLVKSDIKNLDSQTKTLDTCLLAKTPATHLDAANNLVNQINTSFATAKTAYGI</sequence>
<dbReference type="EMBL" id="AMYB01000005">
    <property type="protein sequence ID" value="OAD02339.1"/>
    <property type="molecule type" value="Genomic_DNA"/>
</dbReference>
<dbReference type="InterPro" id="IPR021054">
    <property type="entry name" value="Cell_wall_mannoprotein_1"/>
</dbReference>
<name>A0A168KFK8_MUCCL</name>
<comment type="caution">
    <text evidence="2">The sequence shown here is derived from an EMBL/GenBank/DDBJ whole genome shotgun (WGS) entry which is preliminary data.</text>
</comment>
<feature type="non-terminal residue" evidence="2">
    <location>
        <position position="1"/>
    </location>
</feature>
<feature type="signal peptide" evidence="1">
    <location>
        <begin position="1"/>
        <end position="19"/>
    </location>
</feature>
<dbReference type="STRING" id="747725.A0A168KFK8"/>
<evidence type="ECO:0008006" key="4">
    <source>
        <dbReference type="Google" id="ProtNLM"/>
    </source>
</evidence>
<organism evidence="2 3">
    <name type="scientific">Mucor lusitanicus CBS 277.49</name>
    <dbReference type="NCBI Taxonomy" id="747725"/>
    <lineage>
        <taxon>Eukaryota</taxon>
        <taxon>Fungi</taxon>
        <taxon>Fungi incertae sedis</taxon>
        <taxon>Mucoromycota</taxon>
        <taxon>Mucoromycotina</taxon>
        <taxon>Mucoromycetes</taxon>
        <taxon>Mucorales</taxon>
        <taxon>Mucorineae</taxon>
        <taxon>Mucoraceae</taxon>
        <taxon>Mucor</taxon>
    </lineage>
</organism>
<keyword evidence="3" id="KW-1185">Reference proteome</keyword>
<reference evidence="2 3" key="1">
    <citation type="submission" date="2015-06" db="EMBL/GenBank/DDBJ databases">
        <title>Expansion of signal transduction pathways in fungi by whole-genome duplication.</title>
        <authorList>
            <consortium name="DOE Joint Genome Institute"/>
            <person name="Corrochano L.M."/>
            <person name="Kuo A."/>
            <person name="Marcet-Houben M."/>
            <person name="Polaino S."/>
            <person name="Salamov A."/>
            <person name="Villalobos J.M."/>
            <person name="Alvarez M.I."/>
            <person name="Avalos J."/>
            <person name="Benito E.P."/>
            <person name="Benoit I."/>
            <person name="Burger G."/>
            <person name="Camino L.P."/>
            <person name="Canovas D."/>
            <person name="Cerda-Olmedo E."/>
            <person name="Cheng J.-F."/>
            <person name="Dominguez A."/>
            <person name="Elias M."/>
            <person name="Eslava A.P."/>
            <person name="Glaser F."/>
            <person name="Grimwood J."/>
            <person name="Gutierrez G."/>
            <person name="Heitman J."/>
            <person name="Henrissat B."/>
            <person name="Iturriaga E.A."/>
            <person name="Lang B.F."/>
            <person name="Lavin J.L."/>
            <person name="Lee S."/>
            <person name="Li W."/>
            <person name="Lindquist E."/>
            <person name="Lopez-Garcia S."/>
            <person name="Luque E.M."/>
            <person name="Marcos A.T."/>
            <person name="Martin J."/>
            <person name="Mccluskey K."/>
            <person name="Medina H.R."/>
            <person name="Miralles-Duran A."/>
            <person name="Miyazaki A."/>
            <person name="Munoz-Torres E."/>
            <person name="Oguiza J.A."/>
            <person name="Ohm R."/>
            <person name="Olmedo M."/>
            <person name="Orejas M."/>
            <person name="Ortiz-Castellanos L."/>
            <person name="Pisabarro A.G."/>
            <person name="Rodriguez-Romero J."/>
            <person name="Ruiz-Herrera J."/>
            <person name="Ruiz-Vazquez R."/>
            <person name="Sanz C."/>
            <person name="Schackwitz W."/>
            <person name="Schmutz J."/>
            <person name="Shahriari M."/>
            <person name="Shelest E."/>
            <person name="Silva-Franco F."/>
            <person name="Soanes D."/>
            <person name="Syed K."/>
            <person name="Tagua V.G."/>
            <person name="Talbot N.J."/>
            <person name="Thon M."/>
            <person name="De Vries R.P."/>
            <person name="Wiebenga A."/>
            <person name="Yadav J.S."/>
            <person name="Braun E.L."/>
            <person name="Baker S."/>
            <person name="Garre V."/>
            <person name="Horwitz B."/>
            <person name="Torres-Martinez S."/>
            <person name="Idnurm A."/>
            <person name="Herrera-Estrella A."/>
            <person name="Gabaldon T."/>
            <person name="Grigoriev I.V."/>
        </authorList>
    </citation>
    <scope>NUCLEOTIDE SEQUENCE [LARGE SCALE GENOMIC DNA]</scope>
    <source>
        <strain evidence="2 3">CBS 277.49</strain>
    </source>
</reference>
<dbReference type="PANTHER" id="PTHR38123">
    <property type="entry name" value="CELL WALL SERINE-THREONINE-RICH GALACTOMANNOPROTEIN MP1 (AFU_ORTHOLOGUE AFUA_4G03240)"/>
    <property type="match status" value="1"/>
</dbReference>
<dbReference type="PANTHER" id="PTHR38123:SF1">
    <property type="entry name" value="HYDROPHOBIC SURFACE BINDING PROTEIN"/>
    <property type="match status" value="1"/>
</dbReference>
<dbReference type="Gene3D" id="1.20.1280.140">
    <property type="match status" value="1"/>
</dbReference>
<evidence type="ECO:0000256" key="1">
    <source>
        <dbReference type="SAM" id="SignalP"/>
    </source>
</evidence>
<dbReference type="Proteomes" id="UP000077051">
    <property type="component" value="Unassembled WGS sequence"/>
</dbReference>
<dbReference type="AlphaFoldDB" id="A0A168KFK8"/>
<dbReference type="OrthoDB" id="3485059at2759"/>
<protein>
    <recommendedName>
        <fullName evidence="4">Hydrophobic surface binding protein</fullName>
    </recommendedName>
</protein>
<gene>
    <name evidence="2" type="ORF">MUCCIDRAFT_92193</name>
</gene>
<keyword evidence="1" id="KW-0732">Signal</keyword>
<dbReference type="Pfam" id="PF12296">
    <property type="entry name" value="HsbA"/>
    <property type="match status" value="1"/>
</dbReference>
<accession>A0A168KFK8</accession>
<dbReference type="VEuPathDB" id="FungiDB:MUCCIDRAFT_92193"/>